<dbReference type="EMBL" id="ASXS01000007">
    <property type="protein sequence ID" value="EPP23306.1"/>
    <property type="molecule type" value="Genomic_DNA"/>
</dbReference>
<dbReference type="AlphaFoldDB" id="S7JGW9"/>
<dbReference type="SUPFAM" id="SSF52540">
    <property type="entry name" value="P-loop containing nucleoside triphosphate hydrolases"/>
    <property type="match status" value="1"/>
</dbReference>
<dbReference type="InterPro" id="IPR027417">
    <property type="entry name" value="P-loop_NTPase"/>
</dbReference>
<organism evidence="1 2">
    <name type="scientific">Vibrio fluvialis PG41</name>
    <dbReference type="NCBI Taxonomy" id="1336752"/>
    <lineage>
        <taxon>Bacteria</taxon>
        <taxon>Pseudomonadati</taxon>
        <taxon>Pseudomonadota</taxon>
        <taxon>Gammaproteobacteria</taxon>
        <taxon>Vibrionales</taxon>
        <taxon>Vibrionaceae</taxon>
        <taxon>Vibrio</taxon>
    </lineage>
</organism>
<accession>S7JGW9</accession>
<dbReference type="InterPro" id="IPR059206">
    <property type="entry name" value="Sll1717-like"/>
</dbReference>
<proteinExistence type="predicted"/>
<evidence type="ECO:0000313" key="2">
    <source>
        <dbReference type="Proteomes" id="UP000014854"/>
    </source>
</evidence>
<comment type="caution">
    <text evidence="1">The sequence shown here is derived from an EMBL/GenBank/DDBJ whole genome shotgun (WGS) entry which is preliminary data.</text>
</comment>
<evidence type="ECO:0000313" key="1">
    <source>
        <dbReference type="EMBL" id="EPP23306.1"/>
    </source>
</evidence>
<protein>
    <submittedName>
        <fullName evidence="1">FunZ protein</fullName>
    </submittedName>
</protein>
<name>S7JGW9_VIBFL</name>
<dbReference type="Proteomes" id="UP000014854">
    <property type="component" value="Unassembled WGS sequence"/>
</dbReference>
<sequence length="550" mass="64653">MFIFHTEYNSVLIVYVHWIGRNMKSIHELSFGKRDAVAYKTPKEKSLFESIFVADKHLDELCSSSNYFLTGDKGTGKTAYAKFISEVGYCGFTGNLVSMEDTDYRRFIELKNKKNLSSSDYSNIWNVVLLLLVANELATKEGENIFKHLKFKKLHDAIDEFYFSSFKPEIHNALELVESSADAASQMYSNISASENSRTPMFKDDMTKRNMMYIIKQFEDAIKSTSLEKKHILFIDGIDVRPDFISYEEYLECVKGLSNSIWYLNTKIFSDLLADNVNIKVVLLIRPDILDSVRLQNLNNKMNDNVVLLDWRTSYNEYENSVIYELADRILSSQQSKNYNIGECWEHYFPFSSQYNRNKDKSFVEFLRYSFSRPRDIIAMMECMKSIRTRNGDSNNCSSFSLEDFKRATPDFSNYLLGEIKDYLSFYYKEDDFDTFRKFFDYLSEQQHGRGTDFTPEQFNEAFDRFSDYLAKNIMEKPVIFNTADTLLQFLYELNIICYEDGKLRSGNTKYCWCYKERNYANMRPKVKFSYEYRVHYGIGRALGLIKNNF</sequence>
<dbReference type="PATRIC" id="fig|1336752.4.peg.2076"/>
<gene>
    <name evidence="1" type="ORF">L910_4376</name>
</gene>
<reference evidence="1 2" key="1">
    <citation type="journal article" date="2013" name="Gut Pathog.">
        <title>Evidence of a new metabolic capacity in an emerging diarrheal pathogen: lessons from the draft genomes of Vibrio fluvialis strains PG41 and I21563.</title>
        <authorList>
            <person name="Khatri I."/>
            <person name="Mahajan S."/>
            <person name="Dureja C."/>
            <person name="Subramanian S."/>
            <person name="Raychaudhuri S."/>
        </authorList>
    </citation>
    <scope>NUCLEOTIDE SEQUENCE [LARGE SCALE GENOMIC DNA]</scope>
    <source>
        <strain evidence="1 2">PG41</strain>
    </source>
</reference>
<dbReference type="NCBIfam" id="NF047389">
    <property type="entry name" value="ATPase_Sll1717"/>
    <property type="match status" value="1"/>
</dbReference>